<evidence type="ECO:0000313" key="2">
    <source>
        <dbReference type="Proteomes" id="UP000031449"/>
    </source>
</evidence>
<evidence type="ECO:0008006" key="3">
    <source>
        <dbReference type="Google" id="ProtNLM"/>
    </source>
</evidence>
<proteinExistence type="predicted"/>
<keyword evidence="2" id="KW-1185">Reference proteome</keyword>
<accession>A0A0B5AUG9</accession>
<dbReference type="KEGG" id="jeo:JMA_30350"/>
<sequence length="186" mass="20973">MIQKTMILMILLTILTPLTASGAESDIRMRIIANSDTEEDQSAKEALYQAIQPEIIQLLGSQPFTREELADQLHLNLRQIHQLVTEQAENILPGQTISTAFEPHTFPDGSTHQTLVITIGEGAGENWWCAFFPEMCGTVTLDEEENDDCDNDLSPEKKVSKTDMKVESFIVNWISDKWNCFSEKRG</sequence>
<dbReference type="InterPro" id="IPR014202">
    <property type="entry name" value="Spore_II_R"/>
</dbReference>
<reference evidence="1 2" key="1">
    <citation type="submission" date="2014-08" db="EMBL/GenBank/DDBJ databases">
        <title>Complete genome of a marine bacteria Jeotgalibacillus malaysiensis.</title>
        <authorList>
            <person name="Yaakop A.S."/>
            <person name="Chan K.-G."/>
            <person name="Goh K.M."/>
        </authorList>
    </citation>
    <scope>NUCLEOTIDE SEQUENCE [LARGE SCALE GENOMIC DNA]</scope>
    <source>
        <strain evidence="1 2">D5</strain>
    </source>
</reference>
<dbReference type="EMBL" id="CP009416">
    <property type="protein sequence ID" value="AJD92352.1"/>
    <property type="molecule type" value="Genomic_DNA"/>
</dbReference>
<dbReference type="AlphaFoldDB" id="A0A0B5AUG9"/>
<gene>
    <name evidence="1" type="ORF">JMA_30350</name>
</gene>
<dbReference type="Proteomes" id="UP000031449">
    <property type="component" value="Chromosome"/>
</dbReference>
<protein>
    <recommendedName>
        <fullName evidence="3">Stage II sporulation protein R</fullName>
    </recommendedName>
</protein>
<evidence type="ECO:0000313" key="1">
    <source>
        <dbReference type="EMBL" id="AJD92352.1"/>
    </source>
</evidence>
<dbReference type="Pfam" id="PF09551">
    <property type="entry name" value="Spore_II_R"/>
    <property type="match status" value="1"/>
</dbReference>
<dbReference type="BioCyc" id="JESP1508404:G14D9-12316-MONOMER"/>
<dbReference type="HOGENOM" id="CLU_069310_3_0_9"/>
<dbReference type="STRING" id="1508404.JMA_30350"/>
<organism evidence="1 2">
    <name type="scientific">Jeotgalibacillus malaysiensis</name>
    <dbReference type="NCBI Taxonomy" id="1508404"/>
    <lineage>
        <taxon>Bacteria</taxon>
        <taxon>Bacillati</taxon>
        <taxon>Bacillota</taxon>
        <taxon>Bacilli</taxon>
        <taxon>Bacillales</taxon>
        <taxon>Caryophanaceae</taxon>
        <taxon>Jeotgalibacillus</taxon>
    </lineage>
</organism>
<name>A0A0B5AUG9_9BACL</name>